<reference evidence="1" key="1">
    <citation type="submission" date="2024-06" db="EMBL/GenBank/DDBJ databases">
        <authorList>
            <person name="Fan A."/>
            <person name="Zhang F.Y."/>
            <person name="Zhang L."/>
        </authorList>
    </citation>
    <scope>NUCLEOTIDE SEQUENCE</scope>
    <source>
        <strain evidence="1">Y61</strain>
    </source>
</reference>
<accession>A0AAU8IHG8</accession>
<sequence length="129" mass="15381">MRASLNNQIRRSLQNDLSSLHRTESILTDKIHELRALIAKIDRHLSSFEHNRAQFHSIYNPRSEWNGTERRHFDDHMNSEILDDYRSFLTSVRRLREDVQDEARRLNNHLYLCRSDIRSVHSSLSALND</sequence>
<dbReference type="Pfam" id="PF16888">
    <property type="entry name" value="YwqH-like"/>
    <property type="match status" value="1"/>
</dbReference>
<name>A0AAU8IHG8_9BACL</name>
<organism evidence="1">
    <name type="scientific">Sporolactobacillus sp. Y61</name>
    <dbReference type="NCBI Taxonomy" id="3160863"/>
    <lineage>
        <taxon>Bacteria</taxon>
        <taxon>Bacillati</taxon>
        <taxon>Bacillota</taxon>
        <taxon>Bacilli</taxon>
        <taxon>Bacillales</taxon>
        <taxon>Sporolactobacillaceae</taxon>
        <taxon>Sporolactobacillus</taxon>
    </lineage>
</organism>
<dbReference type="RefSeq" id="WP_353949064.1">
    <property type="nucleotide sequence ID" value="NZ_CP159510.1"/>
</dbReference>
<evidence type="ECO:0000313" key="1">
    <source>
        <dbReference type="EMBL" id="XCJ17980.1"/>
    </source>
</evidence>
<dbReference type="InterPro" id="IPR031681">
    <property type="entry name" value="YwqH-like"/>
</dbReference>
<dbReference type="AlphaFoldDB" id="A0AAU8IHG8"/>
<dbReference type="EMBL" id="CP159510">
    <property type="protein sequence ID" value="XCJ17980.1"/>
    <property type="molecule type" value="Genomic_DNA"/>
</dbReference>
<proteinExistence type="predicted"/>
<protein>
    <submittedName>
        <fullName evidence="1">DUF5082 family protein</fullName>
    </submittedName>
</protein>
<gene>
    <name evidence="1" type="ORF">ABNN70_05820</name>
</gene>